<name>A0AAW9S567_9BACT</name>
<dbReference type="InterPro" id="IPR013096">
    <property type="entry name" value="Cupin_2"/>
</dbReference>
<dbReference type="PROSITE" id="PS51257">
    <property type="entry name" value="PROKAR_LIPOPROTEIN"/>
    <property type="match status" value="1"/>
</dbReference>
<organism evidence="2 3">
    <name type="scientific">Rapidithrix thailandica</name>
    <dbReference type="NCBI Taxonomy" id="413964"/>
    <lineage>
        <taxon>Bacteria</taxon>
        <taxon>Pseudomonadati</taxon>
        <taxon>Bacteroidota</taxon>
        <taxon>Cytophagia</taxon>
        <taxon>Cytophagales</taxon>
        <taxon>Flammeovirgaceae</taxon>
        <taxon>Rapidithrix</taxon>
    </lineage>
</organism>
<dbReference type="Gene3D" id="2.60.120.10">
    <property type="entry name" value="Jelly Rolls"/>
    <property type="match status" value="1"/>
</dbReference>
<dbReference type="InterPro" id="IPR014710">
    <property type="entry name" value="RmlC-like_jellyroll"/>
</dbReference>
<feature type="domain" description="Cupin type-2" evidence="1">
    <location>
        <begin position="64"/>
        <end position="129"/>
    </location>
</feature>
<evidence type="ECO:0000313" key="3">
    <source>
        <dbReference type="Proteomes" id="UP001403385"/>
    </source>
</evidence>
<evidence type="ECO:0000259" key="1">
    <source>
        <dbReference type="Pfam" id="PF07883"/>
    </source>
</evidence>
<protein>
    <submittedName>
        <fullName evidence="2">Cupin domain-containing protein</fullName>
    </submittedName>
</protein>
<dbReference type="SUPFAM" id="SSF51182">
    <property type="entry name" value="RmlC-like cupins"/>
    <property type="match status" value="1"/>
</dbReference>
<dbReference type="RefSeq" id="WP_346824135.1">
    <property type="nucleotide sequence ID" value="NZ_JBDKWZ010000021.1"/>
</dbReference>
<accession>A0AAW9S567</accession>
<dbReference type="AlphaFoldDB" id="A0AAW9S567"/>
<sequence>MKITILHVLAVLLWTGCADKTESGSTKQVGAEVPAEVIEELKIENLLRDSLELTGSVEVIMSYLEVPKHTTLPTHYHPGEEFAYLIEGSGELILEDQSKMMIKAGEVAKVPFKHVHSFSTLDEPAKIVVFRVHEKGQPDRILVE</sequence>
<proteinExistence type="predicted"/>
<evidence type="ECO:0000313" key="2">
    <source>
        <dbReference type="EMBL" id="MEN7551357.1"/>
    </source>
</evidence>
<keyword evidence="3" id="KW-1185">Reference proteome</keyword>
<dbReference type="EMBL" id="JBDKWZ010000021">
    <property type="protein sequence ID" value="MEN7551357.1"/>
    <property type="molecule type" value="Genomic_DNA"/>
</dbReference>
<dbReference type="Pfam" id="PF07883">
    <property type="entry name" value="Cupin_2"/>
    <property type="match status" value="1"/>
</dbReference>
<comment type="caution">
    <text evidence="2">The sequence shown here is derived from an EMBL/GenBank/DDBJ whole genome shotgun (WGS) entry which is preliminary data.</text>
</comment>
<reference evidence="2 3" key="1">
    <citation type="submission" date="2024-04" db="EMBL/GenBank/DDBJ databases">
        <title>Novel genus in family Flammeovirgaceae.</title>
        <authorList>
            <person name="Nguyen T.H."/>
            <person name="Vuong T.Q."/>
            <person name="Le H."/>
            <person name="Kim S.-G."/>
        </authorList>
    </citation>
    <scope>NUCLEOTIDE SEQUENCE [LARGE SCALE GENOMIC DNA]</scope>
    <source>
        <strain evidence="2 3">JCM 23209</strain>
    </source>
</reference>
<dbReference type="Proteomes" id="UP001403385">
    <property type="component" value="Unassembled WGS sequence"/>
</dbReference>
<dbReference type="InterPro" id="IPR011051">
    <property type="entry name" value="RmlC_Cupin_sf"/>
</dbReference>
<gene>
    <name evidence="2" type="ORF">AAG747_25805</name>
</gene>